<protein>
    <submittedName>
        <fullName evidence="2">Uncharacterized protein</fullName>
    </submittedName>
</protein>
<evidence type="ECO:0000313" key="2">
    <source>
        <dbReference type="EMBL" id="SVE43627.1"/>
    </source>
</evidence>
<feature type="transmembrane region" description="Helical" evidence="1">
    <location>
        <begin position="26"/>
        <end position="45"/>
    </location>
</feature>
<dbReference type="AlphaFoldDB" id="A0A383DGM0"/>
<feature type="non-terminal residue" evidence="2">
    <location>
        <position position="64"/>
    </location>
</feature>
<dbReference type="EMBL" id="UINC01217156">
    <property type="protein sequence ID" value="SVE43627.1"/>
    <property type="molecule type" value="Genomic_DNA"/>
</dbReference>
<gene>
    <name evidence="2" type="ORF">METZ01_LOCUS496481</name>
</gene>
<feature type="non-terminal residue" evidence="2">
    <location>
        <position position="1"/>
    </location>
</feature>
<reference evidence="2" key="1">
    <citation type="submission" date="2018-05" db="EMBL/GenBank/DDBJ databases">
        <authorList>
            <person name="Lanie J.A."/>
            <person name="Ng W.-L."/>
            <person name="Kazmierczak K.M."/>
            <person name="Andrzejewski T.M."/>
            <person name="Davidsen T.M."/>
            <person name="Wayne K.J."/>
            <person name="Tettelin H."/>
            <person name="Glass J.I."/>
            <person name="Rusch D."/>
            <person name="Podicherti R."/>
            <person name="Tsui H.-C.T."/>
            <person name="Winkler M.E."/>
        </authorList>
    </citation>
    <scope>NUCLEOTIDE SEQUENCE</scope>
</reference>
<accession>A0A383DGM0</accession>
<keyword evidence="1" id="KW-0812">Transmembrane</keyword>
<proteinExistence type="predicted"/>
<organism evidence="2">
    <name type="scientific">marine metagenome</name>
    <dbReference type="NCBI Taxonomy" id="408172"/>
    <lineage>
        <taxon>unclassified sequences</taxon>
        <taxon>metagenomes</taxon>
        <taxon>ecological metagenomes</taxon>
    </lineage>
</organism>
<name>A0A383DGM0_9ZZZZ</name>
<keyword evidence="1" id="KW-0472">Membrane</keyword>
<keyword evidence="1" id="KW-1133">Transmembrane helix</keyword>
<sequence>SLPDFVPDIPQSKSYEINIKKGKRRVIALIVGVFGLLGVGLNISIGMGKFLCSIGIADMKEICS</sequence>
<evidence type="ECO:0000256" key="1">
    <source>
        <dbReference type="SAM" id="Phobius"/>
    </source>
</evidence>